<feature type="region of interest" description="Disordered" evidence="1">
    <location>
        <begin position="118"/>
        <end position="148"/>
    </location>
</feature>
<protein>
    <submittedName>
        <fullName evidence="2">Uncharacterized protein</fullName>
    </submittedName>
</protein>
<accession>A0A936NFS5</accession>
<evidence type="ECO:0000256" key="1">
    <source>
        <dbReference type="SAM" id="MobiDB-lite"/>
    </source>
</evidence>
<gene>
    <name evidence="2" type="ORF">IPN02_18820</name>
</gene>
<dbReference type="EMBL" id="JADJZA010000011">
    <property type="protein sequence ID" value="MBK9298839.1"/>
    <property type="molecule type" value="Genomic_DNA"/>
</dbReference>
<reference evidence="2 3" key="1">
    <citation type="submission" date="2020-10" db="EMBL/GenBank/DDBJ databases">
        <title>Connecting structure to function with the recovery of over 1000 high-quality activated sludge metagenome-assembled genomes encoding full-length rRNA genes using long-read sequencing.</title>
        <authorList>
            <person name="Singleton C.M."/>
            <person name="Petriglieri F."/>
            <person name="Kristensen J.M."/>
            <person name="Kirkegaard R.H."/>
            <person name="Michaelsen T.Y."/>
            <person name="Andersen M.H."/>
            <person name="Karst S.M."/>
            <person name="Dueholm M.S."/>
            <person name="Nielsen P.H."/>
            <person name="Albertsen M."/>
        </authorList>
    </citation>
    <scope>NUCLEOTIDE SEQUENCE [LARGE SCALE GENOMIC DNA]</scope>
    <source>
        <strain evidence="2">Lyne_18-Q3-R50-59_MAXAC.006</strain>
    </source>
</reference>
<name>A0A936NFS5_9ACTN</name>
<feature type="compositionally biased region" description="Basic residues" evidence="1">
    <location>
        <begin position="213"/>
        <end position="223"/>
    </location>
</feature>
<organism evidence="2 3">
    <name type="scientific">Candidatus Neomicrothrix subdominans</name>
    <dbReference type="NCBI Taxonomy" id="2954438"/>
    <lineage>
        <taxon>Bacteria</taxon>
        <taxon>Bacillati</taxon>
        <taxon>Actinomycetota</taxon>
        <taxon>Acidimicrobiia</taxon>
        <taxon>Acidimicrobiales</taxon>
        <taxon>Microthrixaceae</taxon>
        <taxon>Candidatus Neomicrothrix</taxon>
    </lineage>
</organism>
<dbReference type="Proteomes" id="UP000727993">
    <property type="component" value="Unassembled WGS sequence"/>
</dbReference>
<sequence length="223" mass="23912">MRRRRWADQGVVGGSDGLLAGVLVALGWAPLMIVNVWSVIAARTDADAAVREYLRVRGPTAPLPDRQKPDAAARASLIASGRSIRQSQSHGRMRLPSALAGWPTSAFAAPLVQVPRISQPRMAHGGHRRRRRGDRPVAGNGPQSCLAKQGVWHAPGEGTASECAPSPSAADRSGSSLMLVPAGVLVITSSSALSQSTCRRRTWPSGGWFRSPSVRRRRRRPAR</sequence>
<feature type="region of interest" description="Disordered" evidence="1">
    <location>
        <begin position="194"/>
        <end position="223"/>
    </location>
</feature>
<evidence type="ECO:0000313" key="2">
    <source>
        <dbReference type="EMBL" id="MBK9298839.1"/>
    </source>
</evidence>
<dbReference type="AlphaFoldDB" id="A0A936NFS5"/>
<comment type="caution">
    <text evidence="2">The sequence shown here is derived from an EMBL/GenBank/DDBJ whole genome shotgun (WGS) entry which is preliminary data.</text>
</comment>
<evidence type="ECO:0000313" key="3">
    <source>
        <dbReference type="Proteomes" id="UP000727993"/>
    </source>
</evidence>
<proteinExistence type="predicted"/>
<feature type="region of interest" description="Disordered" evidence="1">
    <location>
        <begin position="155"/>
        <end position="174"/>
    </location>
</feature>
<feature type="compositionally biased region" description="Basic residues" evidence="1">
    <location>
        <begin position="124"/>
        <end position="133"/>
    </location>
</feature>